<protein>
    <submittedName>
        <fullName evidence="1">Uncharacterized protein</fullName>
    </submittedName>
</protein>
<organism evidence="1 2">
    <name type="scientific">Melastoma candidum</name>
    <dbReference type="NCBI Taxonomy" id="119954"/>
    <lineage>
        <taxon>Eukaryota</taxon>
        <taxon>Viridiplantae</taxon>
        <taxon>Streptophyta</taxon>
        <taxon>Embryophyta</taxon>
        <taxon>Tracheophyta</taxon>
        <taxon>Spermatophyta</taxon>
        <taxon>Magnoliopsida</taxon>
        <taxon>eudicotyledons</taxon>
        <taxon>Gunneridae</taxon>
        <taxon>Pentapetalae</taxon>
        <taxon>rosids</taxon>
        <taxon>malvids</taxon>
        <taxon>Myrtales</taxon>
        <taxon>Melastomataceae</taxon>
        <taxon>Melastomatoideae</taxon>
        <taxon>Melastomateae</taxon>
        <taxon>Melastoma</taxon>
    </lineage>
</organism>
<comment type="caution">
    <text evidence="1">The sequence shown here is derived from an EMBL/GenBank/DDBJ whole genome shotgun (WGS) entry which is preliminary data.</text>
</comment>
<name>A0ACB9QFP5_9MYRT</name>
<evidence type="ECO:0000313" key="1">
    <source>
        <dbReference type="EMBL" id="KAI4365518.1"/>
    </source>
</evidence>
<proteinExistence type="predicted"/>
<evidence type="ECO:0000313" key="2">
    <source>
        <dbReference type="Proteomes" id="UP001057402"/>
    </source>
</evidence>
<dbReference type="EMBL" id="CM042885">
    <property type="protein sequence ID" value="KAI4365518.1"/>
    <property type="molecule type" value="Genomic_DNA"/>
</dbReference>
<dbReference type="Proteomes" id="UP001057402">
    <property type="component" value="Chromosome 6"/>
</dbReference>
<reference evidence="2" key="1">
    <citation type="journal article" date="2023" name="Front. Plant Sci.">
        <title>Chromosomal-level genome assembly of Melastoma candidum provides insights into trichome evolution.</title>
        <authorList>
            <person name="Zhong Y."/>
            <person name="Wu W."/>
            <person name="Sun C."/>
            <person name="Zou P."/>
            <person name="Liu Y."/>
            <person name="Dai S."/>
            <person name="Zhou R."/>
        </authorList>
    </citation>
    <scope>NUCLEOTIDE SEQUENCE [LARGE SCALE GENOMIC DNA]</scope>
</reference>
<keyword evidence="2" id="KW-1185">Reference proteome</keyword>
<accession>A0ACB9QFP5</accession>
<gene>
    <name evidence="1" type="ORF">MLD38_021497</name>
</gene>
<sequence length="604" mass="68006">MLNRSDDCWDSEEFFDSAECLPVEESDPCNVEEDSSEYCIWLCEPQSVEQRRKLFLFRMGIGELGSTVLPSSDDCVEVDGDCTCVPGIERETEMRRALSSASECPEDDVSCLRSEDGSCRNSFVSDGDLRSPSQLDSTMERDSIADSAMNRDRRNKETSLWKSVLRKITNKRSVVKSAREAHKTPSLTRIKAHHNKKRLIDLSALYSGQDIEAHDGIIWMMKFSPNGQYLATGGEDGTVCIWRVMSVDASLEGKNGGSDIYSKGKSMGHKASVVKPDKIFWIDESPVQVLRGHSGDILDLAWSSSNRLLSSSTDNTVRLWKVGVHLCQDVFHHSNYVTCIQFNPVNEDYFISGSIDGKVRVWSVSTQRVVDWADIRDAISATCYRPHGKGFAVGTITGACHFYETTDSQIQRDPTISIQARRKRNSSKKITSIQFSEDGSERVLISSQDSKLRIFEGNNMVYKYRGPKKVGDRMSTSFSSIKGHVVSVGEDSRIYLWNQRDMNTKSVSSCEYFFSEGASVVVPWSWSGNPAVEANPIPNHRRKELHERFSLGKWFSHEGQCRTWPEEQLEKCSPPSGTWGLVFVTGSLDGRIRTFHNYGIPVRF</sequence>